<keyword evidence="2" id="KW-1185">Reference proteome</keyword>
<reference evidence="1 2" key="1">
    <citation type="submission" date="2017-12" db="EMBL/GenBank/DDBJ databases">
        <title>The draft genome sequence of Brumimicrobium saltpan LHR20.</title>
        <authorList>
            <person name="Do Z.-J."/>
            <person name="Luo H.-R."/>
        </authorList>
    </citation>
    <scope>NUCLEOTIDE SEQUENCE [LARGE SCALE GENOMIC DNA]</scope>
    <source>
        <strain evidence="1 2">LHR20</strain>
    </source>
</reference>
<evidence type="ECO:0000313" key="2">
    <source>
        <dbReference type="Proteomes" id="UP000236654"/>
    </source>
</evidence>
<evidence type="ECO:0000313" key="1">
    <source>
        <dbReference type="EMBL" id="PKR80356.1"/>
    </source>
</evidence>
<sequence length="206" mass="23678">MKKIILLLLLSLIYNISFSQVKDSRKRKDILKEYGLKRNNQTLFILGGFHITKNTNIVISPSSDNYTQTEIDFYDRHFGVSFRFSSNWYFTPRSKNRWYFRTNWIMGGLVWADGLLFPSAPLNIGFGDNIKLSKDVNLDLTLSGGLALIGPGFMSDYINYIGVIYPEIKLQTKWFSVGLIYARYPEQYKTGKSIYHTLLIGLSSGI</sequence>
<proteinExistence type="predicted"/>
<dbReference type="EMBL" id="PJNI01000010">
    <property type="protein sequence ID" value="PKR80356.1"/>
    <property type="molecule type" value="Genomic_DNA"/>
</dbReference>
<dbReference type="AlphaFoldDB" id="A0A2I0R1A6"/>
<dbReference type="RefSeq" id="WP_101334827.1">
    <property type="nucleotide sequence ID" value="NZ_PJNI01000010.1"/>
</dbReference>
<protein>
    <submittedName>
        <fullName evidence="1">Uncharacterized protein</fullName>
    </submittedName>
</protein>
<comment type="caution">
    <text evidence="1">The sequence shown here is derived from an EMBL/GenBank/DDBJ whole genome shotgun (WGS) entry which is preliminary data.</text>
</comment>
<name>A0A2I0R1A6_9FLAO</name>
<organism evidence="1 2">
    <name type="scientific">Brumimicrobium salinarum</name>
    <dbReference type="NCBI Taxonomy" id="2058658"/>
    <lineage>
        <taxon>Bacteria</taxon>
        <taxon>Pseudomonadati</taxon>
        <taxon>Bacteroidota</taxon>
        <taxon>Flavobacteriia</taxon>
        <taxon>Flavobacteriales</taxon>
        <taxon>Crocinitomicaceae</taxon>
        <taxon>Brumimicrobium</taxon>
    </lineage>
</organism>
<dbReference type="Proteomes" id="UP000236654">
    <property type="component" value="Unassembled WGS sequence"/>
</dbReference>
<accession>A0A2I0R1A6</accession>
<gene>
    <name evidence="1" type="ORF">CW751_09780</name>
</gene>